<reference evidence="2 3" key="1">
    <citation type="journal article" date="2018" name="Nat. Ecol. Evol.">
        <title>Shark genomes provide insights into elasmobranch evolution and the origin of vertebrates.</title>
        <authorList>
            <person name="Hara Y"/>
            <person name="Yamaguchi K"/>
            <person name="Onimaru K"/>
            <person name="Kadota M"/>
            <person name="Koyanagi M"/>
            <person name="Keeley SD"/>
            <person name="Tatsumi K"/>
            <person name="Tanaka K"/>
            <person name="Motone F"/>
            <person name="Kageyama Y"/>
            <person name="Nozu R"/>
            <person name="Adachi N"/>
            <person name="Nishimura O"/>
            <person name="Nakagawa R"/>
            <person name="Tanegashima C"/>
            <person name="Kiyatake I"/>
            <person name="Matsumoto R"/>
            <person name="Murakumo K"/>
            <person name="Nishida K"/>
            <person name="Terakita A"/>
            <person name="Kuratani S"/>
            <person name="Sato K"/>
            <person name="Hyodo S Kuraku.S."/>
        </authorList>
    </citation>
    <scope>NUCLEOTIDE SEQUENCE [LARGE SCALE GENOMIC DNA]</scope>
</reference>
<gene>
    <name evidence="2" type="ORF">chiPu_0033755</name>
</gene>
<comment type="caution">
    <text evidence="2">The sequence shown here is derived from an EMBL/GenBank/DDBJ whole genome shotgun (WGS) entry which is preliminary data.</text>
</comment>
<name>A0A401U3V1_CHIPU</name>
<evidence type="ECO:0000313" key="2">
    <source>
        <dbReference type="EMBL" id="GCC49555.1"/>
    </source>
</evidence>
<evidence type="ECO:0000313" key="3">
    <source>
        <dbReference type="Proteomes" id="UP000287033"/>
    </source>
</evidence>
<evidence type="ECO:0000256" key="1">
    <source>
        <dbReference type="SAM" id="MobiDB-lite"/>
    </source>
</evidence>
<dbReference type="AlphaFoldDB" id="A0A401U3V1"/>
<feature type="compositionally biased region" description="Basic and acidic residues" evidence="1">
    <location>
        <begin position="22"/>
        <end position="37"/>
    </location>
</feature>
<organism evidence="2 3">
    <name type="scientific">Chiloscyllium punctatum</name>
    <name type="common">Brownbanded bambooshark</name>
    <name type="synonym">Hemiscyllium punctatum</name>
    <dbReference type="NCBI Taxonomy" id="137246"/>
    <lineage>
        <taxon>Eukaryota</taxon>
        <taxon>Metazoa</taxon>
        <taxon>Chordata</taxon>
        <taxon>Craniata</taxon>
        <taxon>Vertebrata</taxon>
        <taxon>Chondrichthyes</taxon>
        <taxon>Elasmobranchii</taxon>
        <taxon>Galeomorphii</taxon>
        <taxon>Galeoidea</taxon>
        <taxon>Orectolobiformes</taxon>
        <taxon>Hemiscylliidae</taxon>
        <taxon>Chiloscyllium</taxon>
    </lineage>
</organism>
<feature type="non-terminal residue" evidence="2">
    <location>
        <position position="1"/>
    </location>
</feature>
<dbReference type="Proteomes" id="UP000287033">
    <property type="component" value="Unassembled WGS sequence"/>
</dbReference>
<sequence length="168" mass="17685">GVHRSRQDPGAAIADLRLQRADRGVCRPDRGWDRRPGEGGANRVAGCGLGRLIDRDHGSAGRRTAKGQASNRSSRGGGRVLSSRPSRRSIDQNGTVARRNDQTAALVGSPATVGSATKGPAFLAAARREDSVTGEPVSFVQTGPDMARFRDWPGALRVACQSIAGFGR</sequence>
<feature type="compositionally biased region" description="Low complexity" evidence="1">
    <location>
        <begin position="70"/>
        <end position="84"/>
    </location>
</feature>
<proteinExistence type="predicted"/>
<protein>
    <submittedName>
        <fullName evidence="2">Uncharacterized protein</fullName>
    </submittedName>
</protein>
<dbReference type="EMBL" id="BEZZ01271432">
    <property type="protein sequence ID" value="GCC49555.1"/>
    <property type="molecule type" value="Genomic_DNA"/>
</dbReference>
<feature type="region of interest" description="Disordered" evidence="1">
    <location>
        <begin position="22"/>
        <end position="113"/>
    </location>
</feature>
<keyword evidence="3" id="KW-1185">Reference proteome</keyword>
<accession>A0A401U3V1</accession>